<evidence type="ECO:0000256" key="2">
    <source>
        <dbReference type="ARBA" id="ARBA00022723"/>
    </source>
</evidence>
<dbReference type="CDD" id="cd01335">
    <property type="entry name" value="Radical_SAM"/>
    <property type="match status" value="1"/>
</dbReference>
<evidence type="ECO:0000259" key="5">
    <source>
        <dbReference type="PROSITE" id="PS51918"/>
    </source>
</evidence>
<dbReference type="GO" id="GO:0005737">
    <property type="term" value="C:cytoplasm"/>
    <property type="evidence" value="ECO:0007669"/>
    <property type="project" value="TreeGrafter"/>
</dbReference>
<comment type="caution">
    <text evidence="6">The sequence shown here is derived from an EMBL/GenBank/DDBJ whole genome shotgun (WGS) entry which is preliminary data.</text>
</comment>
<dbReference type="SFLD" id="SFLDG01082">
    <property type="entry name" value="B12-binding_domain_containing"/>
    <property type="match status" value="1"/>
</dbReference>
<keyword evidence="6" id="KW-0560">Oxidoreductase</keyword>
<dbReference type="PANTHER" id="PTHR13932:SF1">
    <property type="entry name" value="OXYGEN-INDEPENDENT COPROPORPHYRINOGEN-III OXIDASE-LIKE PROTEIN HEMZ"/>
    <property type="match status" value="1"/>
</dbReference>
<dbReference type="InterPro" id="IPR034505">
    <property type="entry name" value="Coproporphyrinogen-III_oxidase"/>
</dbReference>
<keyword evidence="4" id="KW-0411">Iron-sulfur</keyword>
<name>A0A9D1UCZ5_9FIRM</name>
<keyword evidence="2" id="KW-0479">Metal-binding</keyword>
<dbReference type="Pfam" id="PF04055">
    <property type="entry name" value="Radical_SAM"/>
    <property type="match status" value="1"/>
</dbReference>
<evidence type="ECO:0000313" key="7">
    <source>
        <dbReference type="Proteomes" id="UP000824265"/>
    </source>
</evidence>
<dbReference type="SFLD" id="SFLDS00029">
    <property type="entry name" value="Radical_SAM"/>
    <property type="match status" value="1"/>
</dbReference>
<feature type="domain" description="Radical SAM core" evidence="5">
    <location>
        <begin position="173"/>
        <end position="418"/>
    </location>
</feature>
<evidence type="ECO:0000313" key="6">
    <source>
        <dbReference type="EMBL" id="HIW82051.1"/>
    </source>
</evidence>
<dbReference type="InterPro" id="IPR023995">
    <property type="entry name" value="HemZ"/>
</dbReference>
<keyword evidence="1" id="KW-0949">S-adenosyl-L-methionine</keyword>
<evidence type="ECO:0000256" key="4">
    <source>
        <dbReference type="ARBA" id="ARBA00023014"/>
    </source>
</evidence>
<dbReference type="SUPFAM" id="SSF102114">
    <property type="entry name" value="Radical SAM enzymes"/>
    <property type="match status" value="1"/>
</dbReference>
<proteinExistence type="predicted"/>
<dbReference type="SFLD" id="SFLDG01065">
    <property type="entry name" value="anaerobic_coproporphyrinogen-I"/>
    <property type="match status" value="1"/>
</dbReference>
<dbReference type="GO" id="GO:0051539">
    <property type="term" value="F:4 iron, 4 sulfur cluster binding"/>
    <property type="evidence" value="ECO:0007669"/>
    <property type="project" value="TreeGrafter"/>
</dbReference>
<dbReference type="PROSITE" id="PS51918">
    <property type="entry name" value="RADICAL_SAM"/>
    <property type="match status" value="1"/>
</dbReference>
<protein>
    <submittedName>
        <fullName evidence="6">Coproporphyrinogen dehydrogenase HemZ</fullName>
        <ecNumber evidence="6">1.3.98.3</ecNumber>
    </submittedName>
</protein>
<evidence type="ECO:0000256" key="1">
    <source>
        <dbReference type="ARBA" id="ARBA00022691"/>
    </source>
</evidence>
<dbReference type="EC" id="1.3.98.3" evidence="6"/>
<dbReference type="InterPro" id="IPR007197">
    <property type="entry name" value="rSAM"/>
</dbReference>
<dbReference type="InterPro" id="IPR058240">
    <property type="entry name" value="rSAM_sf"/>
</dbReference>
<sequence length="493" mass="55934">MESTLLVSLNDPSFEYDVHALVKAFYPDRNVKVLSGEREENFFAEIEIGEGGARICLEGREHKWQAKEEEKRSVPETRGDFKNGFKAFLYEVLSRETGRKLPWGNLTGIRPTKIAYGMLEQGKNRQEIMDYLEDKHFVSGEKAALSIDIAEREREILSKILCGDKGDSQGYSRDFSLGYSLYVGIPFCPTTCLYCSFTSYPIGGYRKIVDRYVDCLLKELEYVARKYQGKRLDCVYIGGGTPTTLEAEQLDRLLSGIKHFFDFSQVKEFTVEAGRADSITKEKLSVLKEKGVDRISVNPQTMKQETLDRIGRKASVEQVEAAFFLARQMGFDNINMDLILGLPGELAQDVQHTIDRVAELGPDSLTVHSLAVKRASKLNQWIQENGISMLKNTDETMEIAAKGARRLHMEPYYLYRQKNISGNFENVGYARPGKYGLYNILIMEEKQTIIACGAGSISKLVLPDGRIERVSNVKDVTLYIEKIDEMIQRKEAF</sequence>
<gene>
    <name evidence="6" type="primary">hemZ</name>
    <name evidence="6" type="ORF">H9742_11160</name>
</gene>
<dbReference type="PANTHER" id="PTHR13932">
    <property type="entry name" value="COPROPORPHYRINIGEN III OXIDASE"/>
    <property type="match status" value="1"/>
</dbReference>
<dbReference type="AlphaFoldDB" id="A0A9D1UCZ5"/>
<dbReference type="InterPro" id="IPR006638">
    <property type="entry name" value="Elp3/MiaA/NifB-like_rSAM"/>
</dbReference>
<dbReference type="NCBIfam" id="TIGR03994">
    <property type="entry name" value="rSAM_HemZ"/>
    <property type="match status" value="1"/>
</dbReference>
<dbReference type="GO" id="GO:0051989">
    <property type="term" value="F:coproporphyrinogen dehydrogenase activity"/>
    <property type="evidence" value="ECO:0007669"/>
    <property type="project" value="UniProtKB-EC"/>
</dbReference>
<dbReference type="SMART" id="SM00729">
    <property type="entry name" value="Elp3"/>
    <property type="match status" value="1"/>
</dbReference>
<accession>A0A9D1UCZ5</accession>
<reference evidence="6" key="1">
    <citation type="journal article" date="2021" name="PeerJ">
        <title>Extensive microbial diversity within the chicken gut microbiome revealed by metagenomics and culture.</title>
        <authorList>
            <person name="Gilroy R."/>
            <person name="Ravi A."/>
            <person name="Getino M."/>
            <person name="Pursley I."/>
            <person name="Horton D.L."/>
            <person name="Alikhan N.F."/>
            <person name="Baker D."/>
            <person name="Gharbi K."/>
            <person name="Hall N."/>
            <person name="Watson M."/>
            <person name="Adriaenssens E.M."/>
            <person name="Foster-Nyarko E."/>
            <person name="Jarju S."/>
            <person name="Secka A."/>
            <person name="Antonio M."/>
            <person name="Oren A."/>
            <person name="Chaudhuri R.R."/>
            <person name="La Ragione R."/>
            <person name="Hildebrand F."/>
            <person name="Pallen M.J."/>
        </authorList>
    </citation>
    <scope>NUCLEOTIDE SEQUENCE</scope>
    <source>
        <strain evidence="6">CHK195-6426</strain>
    </source>
</reference>
<evidence type="ECO:0000256" key="3">
    <source>
        <dbReference type="ARBA" id="ARBA00023004"/>
    </source>
</evidence>
<keyword evidence="3" id="KW-0408">Iron</keyword>
<dbReference type="GO" id="GO:0046872">
    <property type="term" value="F:metal ion binding"/>
    <property type="evidence" value="ECO:0007669"/>
    <property type="project" value="UniProtKB-KW"/>
</dbReference>
<dbReference type="Proteomes" id="UP000824265">
    <property type="component" value="Unassembled WGS sequence"/>
</dbReference>
<dbReference type="Gene3D" id="3.20.20.70">
    <property type="entry name" value="Aldolase class I"/>
    <property type="match status" value="1"/>
</dbReference>
<dbReference type="GO" id="GO:0006779">
    <property type="term" value="P:porphyrin-containing compound biosynthetic process"/>
    <property type="evidence" value="ECO:0007669"/>
    <property type="project" value="TreeGrafter"/>
</dbReference>
<reference evidence="6" key="2">
    <citation type="submission" date="2021-04" db="EMBL/GenBank/DDBJ databases">
        <authorList>
            <person name="Gilroy R."/>
        </authorList>
    </citation>
    <scope>NUCLEOTIDE SEQUENCE</scope>
    <source>
        <strain evidence="6">CHK195-6426</strain>
    </source>
</reference>
<dbReference type="EMBL" id="DXGH01000061">
    <property type="protein sequence ID" value="HIW82051.1"/>
    <property type="molecule type" value="Genomic_DNA"/>
</dbReference>
<dbReference type="SFLD" id="SFLDF00310">
    <property type="entry name" value="oxygen-independent_coproporphy"/>
    <property type="match status" value="1"/>
</dbReference>
<organism evidence="6 7">
    <name type="scientific">Candidatus Acetatifactor stercoripullorum</name>
    <dbReference type="NCBI Taxonomy" id="2838414"/>
    <lineage>
        <taxon>Bacteria</taxon>
        <taxon>Bacillati</taxon>
        <taxon>Bacillota</taxon>
        <taxon>Clostridia</taxon>
        <taxon>Lachnospirales</taxon>
        <taxon>Lachnospiraceae</taxon>
        <taxon>Acetatifactor</taxon>
    </lineage>
</organism>
<dbReference type="InterPro" id="IPR013785">
    <property type="entry name" value="Aldolase_TIM"/>
</dbReference>